<accession>A0ABW0R8C7</accession>
<evidence type="ECO:0008006" key="4">
    <source>
        <dbReference type="Google" id="ProtNLM"/>
    </source>
</evidence>
<feature type="transmembrane region" description="Helical" evidence="1">
    <location>
        <begin position="75"/>
        <end position="94"/>
    </location>
</feature>
<keyword evidence="1" id="KW-0472">Membrane</keyword>
<organism evidence="2 3">
    <name type="scientific">Cohnella yongneupensis</name>
    <dbReference type="NCBI Taxonomy" id="425006"/>
    <lineage>
        <taxon>Bacteria</taxon>
        <taxon>Bacillati</taxon>
        <taxon>Bacillota</taxon>
        <taxon>Bacilli</taxon>
        <taxon>Bacillales</taxon>
        <taxon>Paenibacillaceae</taxon>
        <taxon>Cohnella</taxon>
    </lineage>
</organism>
<keyword evidence="1" id="KW-0812">Transmembrane</keyword>
<proteinExistence type="predicted"/>
<dbReference type="EMBL" id="JBHSNC010000055">
    <property type="protein sequence ID" value="MFC5531609.1"/>
    <property type="molecule type" value="Genomic_DNA"/>
</dbReference>
<keyword evidence="1" id="KW-1133">Transmembrane helix</keyword>
<dbReference type="RefSeq" id="WP_378113568.1">
    <property type="nucleotide sequence ID" value="NZ_JBHSNC010000055.1"/>
</dbReference>
<sequence>MGEMYELCKRHMNRHVRIDTRCGCFEGVIVHVDSDNVYLRRTGGGLTLAGKPSKASKAKVSAWGFGGYPGYGYGYGYGFDILALSLFTLLAIALI</sequence>
<dbReference type="Proteomes" id="UP001596108">
    <property type="component" value="Unassembled WGS sequence"/>
</dbReference>
<comment type="caution">
    <text evidence="2">The sequence shown here is derived from an EMBL/GenBank/DDBJ whole genome shotgun (WGS) entry which is preliminary data.</text>
</comment>
<evidence type="ECO:0000313" key="2">
    <source>
        <dbReference type="EMBL" id="MFC5531609.1"/>
    </source>
</evidence>
<evidence type="ECO:0000256" key="1">
    <source>
        <dbReference type="SAM" id="Phobius"/>
    </source>
</evidence>
<keyword evidence="3" id="KW-1185">Reference proteome</keyword>
<protein>
    <recommendedName>
        <fullName evidence="4">Sporulation protein YjcZ</fullName>
    </recommendedName>
</protein>
<gene>
    <name evidence="2" type="ORF">ACFPQ4_19515</name>
</gene>
<evidence type="ECO:0000313" key="3">
    <source>
        <dbReference type="Proteomes" id="UP001596108"/>
    </source>
</evidence>
<reference evidence="3" key="1">
    <citation type="journal article" date="2019" name="Int. J. Syst. Evol. Microbiol.">
        <title>The Global Catalogue of Microorganisms (GCM) 10K type strain sequencing project: providing services to taxonomists for standard genome sequencing and annotation.</title>
        <authorList>
            <consortium name="The Broad Institute Genomics Platform"/>
            <consortium name="The Broad Institute Genome Sequencing Center for Infectious Disease"/>
            <person name="Wu L."/>
            <person name="Ma J."/>
        </authorList>
    </citation>
    <scope>NUCLEOTIDE SEQUENCE [LARGE SCALE GENOMIC DNA]</scope>
    <source>
        <strain evidence="3">CGMCC 1.18578</strain>
    </source>
</reference>
<name>A0ABW0R8C7_9BACL</name>